<dbReference type="SUPFAM" id="SSF53850">
    <property type="entry name" value="Periplasmic binding protein-like II"/>
    <property type="match status" value="1"/>
</dbReference>
<dbReference type="PANTHER" id="PTHR30632">
    <property type="entry name" value="MOLYBDATE-BINDING PERIPLASMIC PROTEIN"/>
    <property type="match status" value="1"/>
</dbReference>
<comment type="caution">
    <text evidence="5">The sequence shown here is derived from an EMBL/GenBank/DDBJ whole genome shotgun (WGS) entry which is preliminary data.</text>
</comment>
<dbReference type="GO" id="GO:0046872">
    <property type="term" value="F:metal ion binding"/>
    <property type="evidence" value="ECO:0007669"/>
    <property type="project" value="UniProtKB-KW"/>
</dbReference>
<dbReference type="Gene3D" id="3.40.190.10">
    <property type="entry name" value="Periplasmic binding protein-like II"/>
    <property type="match status" value="2"/>
</dbReference>
<gene>
    <name evidence="5" type="ORF">ALNOE001_21820</name>
</gene>
<protein>
    <recommendedName>
        <fullName evidence="7">Bacterial extracellular solute-binding protein</fullName>
    </recommendedName>
</protein>
<dbReference type="AlphaFoldDB" id="A0A366M9Z6"/>
<reference evidence="5 6" key="1">
    <citation type="submission" date="2018-06" db="EMBL/GenBank/DDBJ databases">
        <title>Genomic insight into two independent archaeal endosymbiosis events.</title>
        <authorList>
            <person name="Lind A.E."/>
            <person name="Lewis W.H."/>
            <person name="Spang A."/>
            <person name="Guy L."/>
            <person name="Embley M.T."/>
            <person name="Ettema T.J.G."/>
        </authorList>
    </citation>
    <scope>NUCLEOTIDE SEQUENCE [LARGE SCALE GENOMIC DNA]</scope>
    <source>
        <strain evidence="5">NOE</strain>
    </source>
</reference>
<dbReference type="GO" id="GO:0015689">
    <property type="term" value="P:molybdate ion transport"/>
    <property type="evidence" value="ECO:0007669"/>
    <property type="project" value="InterPro"/>
</dbReference>
<dbReference type="CDD" id="cd13517">
    <property type="entry name" value="PBP2_ModA3_like"/>
    <property type="match status" value="1"/>
</dbReference>
<dbReference type="InterPro" id="IPR005950">
    <property type="entry name" value="ModA"/>
</dbReference>
<feature type="transmembrane region" description="Helical" evidence="4">
    <location>
        <begin position="7"/>
        <end position="25"/>
    </location>
</feature>
<organism evidence="5 6">
    <name type="scientific">Candidatus Methanobinarius endosymbioticus</name>
    <dbReference type="NCBI Taxonomy" id="2006182"/>
    <lineage>
        <taxon>Archaea</taxon>
        <taxon>Methanobacteriati</taxon>
        <taxon>Methanobacteriota</taxon>
        <taxon>Methanomada group</taxon>
        <taxon>Methanobacteria</taxon>
        <taxon>Methanobacteriales</taxon>
        <taxon>Methanobacteriaceae</taxon>
        <taxon>Candidatus Methanobinarius</taxon>
    </lineage>
</organism>
<evidence type="ECO:0000256" key="4">
    <source>
        <dbReference type="SAM" id="Phobius"/>
    </source>
</evidence>
<dbReference type="Pfam" id="PF13531">
    <property type="entry name" value="SBP_bac_11"/>
    <property type="match status" value="1"/>
</dbReference>
<evidence type="ECO:0000256" key="1">
    <source>
        <dbReference type="ARBA" id="ARBA00022505"/>
    </source>
</evidence>
<evidence type="ECO:0000256" key="3">
    <source>
        <dbReference type="ARBA" id="ARBA00022729"/>
    </source>
</evidence>
<dbReference type="FunFam" id="3.40.190.10:FF:000035">
    <property type="entry name" value="Molybdate ABC transporter substrate-binding protein"/>
    <property type="match status" value="1"/>
</dbReference>
<keyword evidence="6" id="KW-1185">Reference proteome</keyword>
<dbReference type="NCBIfam" id="TIGR01256">
    <property type="entry name" value="modA"/>
    <property type="match status" value="1"/>
</dbReference>
<keyword evidence="3" id="KW-0732">Signal</keyword>
<evidence type="ECO:0008006" key="7">
    <source>
        <dbReference type="Google" id="ProtNLM"/>
    </source>
</evidence>
<keyword evidence="4" id="KW-1133">Transmembrane helix</keyword>
<keyword evidence="4" id="KW-0812">Transmembrane</keyword>
<name>A0A366M9Z6_9EURY</name>
<keyword evidence="4" id="KW-0472">Membrane</keyword>
<dbReference type="PANTHER" id="PTHR30632:SF0">
    <property type="entry name" value="SULFATE-BINDING PROTEIN"/>
    <property type="match status" value="1"/>
</dbReference>
<evidence type="ECO:0000256" key="2">
    <source>
        <dbReference type="ARBA" id="ARBA00022723"/>
    </source>
</evidence>
<accession>A0A366M9Z6</accession>
<dbReference type="Proteomes" id="UP000253099">
    <property type="component" value="Unassembled WGS sequence"/>
</dbReference>
<dbReference type="InterPro" id="IPR050682">
    <property type="entry name" value="ModA/WtpA"/>
</dbReference>
<evidence type="ECO:0000313" key="6">
    <source>
        <dbReference type="Proteomes" id="UP000253099"/>
    </source>
</evidence>
<evidence type="ECO:0000313" key="5">
    <source>
        <dbReference type="EMBL" id="RBQ22424.1"/>
    </source>
</evidence>
<dbReference type="PIRSF" id="PIRSF004846">
    <property type="entry name" value="ModA"/>
    <property type="match status" value="1"/>
</dbReference>
<keyword evidence="1" id="KW-0500">Molybdenum</keyword>
<sequence>MRKNSKIIVLIISIVAIATIGGLYLTGTFNSGSSNEERSIDILVGAGFSKVGAELISEFNKKYPNIKVNAKYGGSGELFATLETQKSGDVFLPADYTYMEDAIKNNYIKNDTVKNITKNVPVIIVEKGNPKNISSLKDLGKSGVKIGIGEADGPAIGKTSAKIIEKNNLTESVKENVVVKSTTVNQLLTYLVTGQVDATIIWEDMTVWEEGSGKIEVIKIPEDENIESTVPVGITSFVKDEDAASKFEEFVTSEEGKKIWEKWGFKIQ</sequence>
<dbReference type="EMBL" id="NIZT01000070">
    <property type="protein sequence ID" value="RBQ22424.1"/>
    <property type="molecule type" value="Genomic_DNA"/>
</dbReference>
<proteinExistence type="predicted"/>
<dbReference type="GO" id="GO:0030973">
    <property type="term" value="F:molybdate ion binding"/>
    <property type="evidence" value="ECO:0007669"/>
    <property type="project" value="TreeGrafter"/>
</dbReference>
<keyword evidence="2" id="KW-0479">Metal-binding</keyword>